<evidence type="ECO:0000313" key="7">
    <source>
        <dbReference type="Proteomes" id="UP000012283"/>
    </source>
</evidence>
<feature type="binding site" evidence="5">
    <location>
        <position position="333"/>
    </location>
    <ligand>
        <name>a divalent metal cation</name>
        <dbReference type="ChEBI" id="CHEBI:60240"/>
        <label>1</label>
    </ligand>
</feature>
<dbReference type="SUPFAM" id="SSF102705">
    <property type="entry name" value="NIF3 (NGG1p interacting factor 3)-like"/>
    <property type="match status" value="1"/>
</dbReference>
<dbReference type="RefSeq" id="WP_003466520.1">
    <property type="nucleotide sequence ID" value="NZ_APML01000019.1"/>
</dbReference>
<evidence type="ECO:0000256" key="4">
    <source>
        <dbReference type="PIRNR" id="PIRNR037489"/>
    </source>
</evidence>
<name>N4WMX1_9BACI</name>
<comment type="caution">
    <text evidence="6">The sequence shown here is derived from an EMBL/GenBank/DDBJ whole genome shotgun (WGS) entry which is preliminary data.</text>
</comment>
<organism evidence="6 7">
    <name type="scientific">Gracilibacillus halophilus YIM-C55.5</name>
    <dbReference type="NCBI Taxonomy" id="1308866"/>
    <lineage>
        <taxon>Bacteria</taxon>
        <taxon>Bacillati</taxon>
        <taxon>Bacillota</taxon>
        <taxon>Bacilli</taxon>
        <taxon>Bacillales</taxon>
        <taxon>Bacillaceae</taxon>
        <taxon>Gracilibacillus</taxon>
    </lineage>
</organism>
<evidence type="ECO:0000256" key="1">
    <source>
        <dbReference type="ARBA" id="ARBA00006964"/>
    </source>
</evidence>
<dbReference type="EMBL" id="APML01000019">
    <property type="protein sequence ID" value="ENH97492.1"/>
    <property type="molecule type" value="Genomic_DNA"/>
</dbReference>
<sequence length="372" mass="41359">MNKLVTVKDVIQLFERWVPQQVAESWDNVGLQVGKEEQTVRKIMITLDVVESVVDEAIEKEVDFIISHHPLFFQKLQQLDLSSPKGKIVEKLIRHDISVYAAHTNLDVVQGGVNDMLIDRLQLTDCHVLVPTNTEQLLKLVIYVPQTHVNQLTKAVGDAGAGHIGDYSHCTFRTSGTGAFQPLEGTNPYVGQQGEIEEVEEYRMETVIKHSEQTTVLQAAEQAHPYEEMAYDLFPLAIEGESIGLGRIGRVHQSMTLREYANFVKEVLDVPQLRIVGDPNATIETVAVLGGSGKGFISQAAEAGADVYITGDLTFHEAQDAEEAGIHLIDPGHHVEKVMKQGVQAFFDKHKDKLGETEVIVSEQSTEPFRFQ</sequence>
<dbReference type="AlphaFoldDB" id="N4WMX1"/>
<dbReference type="Gene3D" id="3.40.1390.30">
    <property type="entry name" value="NIF3 (NGG1p interacting factor 3)-like"/>
    <property type="match status" value="1"/>
</dbReference>
<dbReference type="InterPro" id="IPR002678">
    <property type="entry name" value="DUF34/NIF3"/>
</dbReference>
<dbReference type="PANTHER" id="PTHR13799">
    <property type="entry name" value="NGG1 INTERACTING FACTOR 3"/>
    <property type="match status" value="1"/>
</dbReference>
<evidence type="ECO:0000256" key="3">
    <source>
        <dbReference type="ARBA" id="ARBA00022723"/>
    </source>
</evidence>
<evidence type="ECO:0000256" key="5">
    <source>
        <dbReference type="PIRSR" id="PIRSR602678-1"/>
    </source>
</evidence>
<dbReference type="PANTHER" id="PTHR13799:SF14">
    <property type="entry name" value="GTP CYCLOHYDROLASE 1 TYPE 2 HOMOLOG"/>
    <property type="match status" value="1"/>
</dbReference>
<protein>
    <recommendedName>
        <fullName evidence="2 4">GTP cyclohydrolase 1 type 2 homolog</fullName>
    </recommendedName>
</protein>
<dbReference type="GO" id="GO:0046872">
    <property type="term" value="F:metal ion binding"/>
    <property type="evidence" value="ECO:0007669"/>
    <property type="project" value="UniProtKB-UniRule"/>
</dbReference>
<keyword evidence="3 4" id="KW-0479">Metal-binding</keyword>
<reference evidence="6 7" key="1">
    <citation type="submission" date="2013-03" db="EMBL/GenBank/DDBJ databases">
        <title>Draft genome sequence of Gracibacillus halophilus YIM-C55.5, a moderately halophilic and thermophilic organism from the Xiaochaidamu salt lake.</title>
        <authorList>
            <person name="Sugumar T."/>
            <person name="Polireddy D.R."/>
            <person name="Antony A."/>
            <person name="Madhava Y.R."/>
            <person name="Sivakumar N."/>
        </authorList>
    </citation>
    <scope>NUCLEOTIDE SEQUENCE [LARGE SCALE GENOMIC DNA]</scope>
    <source>
        <strain evidence="6 7">YIM-C55.5</strain>
    </source>
</reference>
<feature type="binding site" evidence="5">
    <location>
        <position position="69"/>
    </location>
    <ligand>
        <name>a divalent metal cation</name>
        <dbReference type="ChEBI" id="CHEBI:60240"/>
        <label>1</label>
    </ligand>
</feature>
<dbReference type="PATRIC" id="fig|1308866.3.peg.1165"/>
<keyword evidence="7" id="KW-1185">Reference proteome</keyword>
<dbReference type="PIRSF" id="PIRSF037489">
    <property type="entry name" value="UCP037489_NIF3_YqfO"/>
    <property type="match status" value="1"/>
</dbReference>
<dbReference type="Proteomes" id="UP000012283">
    <property type="component" value="Unassembled WGS sequence"/>
</dbReference>
<dbReference type="FunFam" id="3.40.1390.30:FF:000001">
    <property type="entry name" value="GTP cyclohydrolase 1 type 2"/>
    <property type="match status" value="1"/>
</dbReference>
<feature type="binding site" evidence="5">
    <location>
        <position position="336"/>
    </location>
    <ligand>
        <name>a divalent metal cation</name>
        <dbReference type="ChEBI" id="CHEBI:60240"/>
        <label>1</label>
    </ligand>
</feature>
<feature type="binding site" evidence="5">
    <location>
        <position position="68"/>
    </location>
    <ligand>
        <name>a divalent metal cation</name>
        <dbReference type="ChEBI" id="CHEBI:60240"/>
        <label>1</label>
    </ligand>
</feature>
<dbReference type="InterPro" id="IPR017221">
    <property type="entry name" value="DUF34/NIF3_bac"/>
</dbReference>
<proteinExistence type="inferred from homology"/>
<dbReference type="OrthoDB" id="9792792at2"/>
<dbReference type="GO" id="GO:0005737">
    <property type="term" value="C:cytoplasm"/>
    <property type="evidence" value="ECO:0007669"/>
    <property type="project" value="TreeGrafter"/>
</dbReference>
<accession>N4WMX1</accession>
<gene>
    <name evidence="6" type="ORF">J416_05758</name>
</gene>
<feature type="binding site" evidence="5">
    <location>
        <position position="107"/>
    </location>
    <ligand>
        <name>a divalent metal cation</name>
        <dbReference type="ChEBI" id="CHEBI:60240"/>
        <label>1</label>
    </ligand>
</feature>
<dbReference type="InterPro" id="IPR036069">
    <property type="entry name" value="DUF34/NIF3_sf"/>
</dbReference>
<dbReference type="FunFam" id="3.30.70.120:FF:000006">
    <property type="entry name" value="GTP cyclohydrolase 1 type 2 homolog"/>
    <property type="match status" value="1"/>
</dbReference>
<dbReference type="Pfam" id="PF01784">
    <property type="entry name" value="DUF34_NIF3"/>
    <property type="match status" value="1"/>
</dbReference>
<dbReference type="Gene3D" id="3.30.70.120">
    <property type="match status" value="1"/>
</dbReference>
<dbReference type="NCBIfam" id="TIGR00486">
    <property type="entry name" value="YbgI_SA1388"/>
    <property type="match status" value="1"/>
</dbReference>
<evidence type="ECO:0000313" key="6">
    <source>
        <dbReference type="EMBL" id="ENH97492.1"/>
    </source>
</evidence>
<evidence type="ECO:0000256" key="2">
    <source>
        <dbReference type="ARBA" id="ARBA00022112"/>
    </source>
</evidence>
<comment type="similarity">
    <text evidence="1 4">Belongs to the GTP cyclohydrolase I type 2/NIF3 family.</text>
</comment>
<dbReference type="eggNOG" id="COG0327">
    <property type="taxonomic scope" value="Bacteria"/>
</dbReference>
<dbReference type="STRING" id="1308866.J416_05758"/>
<dbReference type="InterPro" id="IPR015867">
    <property type="entry name" value="N-reg_PII/ATP_PRibTrfase_C"/>
</dbReference>